<keyword evidence="3" id="KW-1185">Reference proteome</keyword>
<name>A0AA88L947_ARTSF</name>
<dbReference type="GO" id="GO:0016020">
    <property type="term" value="C:membrane"/>
    <property type="evidence" value="ECO:0007669"/>
    <property type="project" value="InterPro"/>
</dbReference>
<dbReference type="Pfam" id="PF15061">
    <property type="entry name" value="MITRAC7_Phoenixin"/>
    <property type="match status" value="1"/>
</dbReference>
<keyword evidence="1" id="KW-0812">Transmembrane</keyword>
<keyword evidence="1" id="KW-0472">Membrane</keyword>
<organism evidence="2 3">
    <name type="scientific">Artemia franciscana</name>
    <name type="common">Brine shrimp</name>
    <name type="synonym">Artemia sanfranciscana</name>
    <dbReference type="NCBI Taxonomy" id="6661"/>
    <lineage>
        <taxon>Eukaryota</taxon>
        <taxon>Metazoa</taxon>
        <taxon>Ecdysozoa</taxon>
        <taxon>Arthropoda</taxon>
        <taxon>Crustacea</taxon>
        <taxon>Branchiopoda</taxon>
        <taxon>Anostraca</taxon>
        <taxon>Artemiidae</taxon>
        <taxon>Artemia</taxon>
    </lineage>
</organism>
<evidence type="ECO:0000313" key="2">
    <source>
        <dbReference type="EMBL" id="KAK2717374.1"/>
    </source>
</evidence>
<feature type="transmembrane region" description="Helical" evidence="1">
    <location>
        <begin position="34"/>
        <end position="55"/>
    </location>
</feature>
<gene>
    <name evidence="2" type="ORF">QYM36_006233</name>
</gene>
<sequence length="78" mass="9064">ANFLKIDTRVKYFGIGIKQGYQNKMSYRMSGWKYGAFIGGIVGFIGLALYPTVIYPMQHIDEYRMKVWSDPFGRKKSE</sequence>
<proteinExistence type="predicted"/>
<feature type="non-terminal residue" evidence="2">
    <location>
        <position position="1"/>
    </location>
</feature>
<protein>
    <submittedName>
        <fullName evidence="2">Uncharacterized protein</fullName>
    </submittedName>
</protein>
<dbReference type="AlphaFoldDB" id="A0AA88L947"/>
<accession>A0AA88L947</accession>
<dbReference type="InterPro" id="IPR027917">
    <property type="entry name" value="MITRAC7/Phoenixin"/>
</dbReference>
<comment type="caution">
    <text evidence="2">The sequence shown here is derived from an EMBL/GenBank/DDBJ whole genome shotgun (WGS) entry which is preliminary data.</text>
</comment>
<evidence type="ECO:0000256" key="1">
    <source>
        <dbReference type="SAM" id="Phobius"/>
    </source>
</evidence>
<dbReference type="Proteomes" id="UP001187531">
    <property type="component" value="Unassembled WGS sequence"/>
</dbReference>
<dbReference type="EMBL" id="JAVRJZ010000010">
    <property type="protein sequence ID" value="KAK2717374.1"/>
    <property type="molecule type" value="Genomic_DNA"/>
</dbReference>
<reference evidence="2" key="1">
    <citation type="submission" date="2023-07" db="EMBL/GenBank/DDBJ databases">
        <title>Chromosome-level genome assembly of Artemia franciscana.</title>
        <authorList>
            <person name="Jo E."/>
        </authorList>
    </citation>
    <scope>NUCLEOTIDE SEQUENCE</scope>
    <source>
        <tissue evidence="2">Whole body</tissue>
    </source>
</reference>
<evidence type="ECO:0000313" key="3">
    <source>
        <dbReference type="Proteomes" id="UP001187531"/>
    </source>
</evidence>
<keyword evidence="1" id="KW-1133">Transmembrane helix</keyword>
<dbReference type="GO" id="GO:0005739">
    <property type="term" value="C:mitochondrion"/>
    <property type="evidence" value="ECO:0007669"/>
    <property type="project" value="GOC"/>
</dbReference>
<dbReference type="GO" id="GO:0033617">
    <property type="term" value="P:mitochondrial respiratory chain complex IV assembly"/>
    <property type="evidence" value="ECO:0007669"/>
    <property type="project" value="InterPro"/>
</dbReference>